<comment type="caution">
    <text evidence="2">The sequence shown here is derived from an EMBL/GenBank/DDBJ whole genome shotgun (WGS) entry which is preliminary data.</text>
</comment>
<sequence>MNKALEAVVCDYRPKTLLVDISYHTLHAYDSNSLLMRSEPLKVSLDAEDSVWNPPQKRPPPRLDGLVCI</sequence>
<feature type="region of interest" description="Disordered" evidence="1">
    <location>
        <begin position="47"/>
        <end position="69"/>
    </location>
</feature>
<reference evidence="2 3" key="1">
    <citation type="journal article" date="2018" name="BMC Genomics">
        <title>Comparative genome analyses reveal sequence features reflecting distinct modes of host-adaptation between dicot and monocot powdery mildew.</title>
        <authorList>
            <person name="Wu Y."/>
            <person name="Ma X."/>
            <person name="Pan Z."/>
            <person name="Kale S.D."/>
            <person name="Song Y."/>
            <person name="King H."/>
            <person name="Zhang Q."/>
            <person name="Presley C."/>
            <person name="Deng X."/>
            <person name="Wei C.I."/>
            <person name="Xiao S."/>
        </authorList>
    </citation>
    <scope>NUCLEOTIDE SEQUENCE [LARGE SCALE GENOMIC DNA]</scope>
    <source>
        <strain evidence="2">UMSG1</strain>
    </source>
</reference>
<dbReference type="Proteomes" id="UP000285326">
    <property type="component" value="Unassembled WGS sequence"/>
</dbReference>
<evidence type="ECO:0000256" key="1">
    <source>
        <dbReference type="SAM" id="MobiDB-lite"/>
    </source>
</evidence>
<evidence type="ECO:0000313" key="3">
    <source>
        <dbReference type="Proteomes" id="UP000285326"/>
    </source>
</evidence>
<proteinExistence type="predicted"/>
<organism evidence="2 3">
    <name type="scientific">Golovinomyces cichoracearum</name>
    <dbReference type="NCBI Taxonomy" id="62708"/>
    <lineage>
        <taxon>Eukaryota</taxon>
        <taxon>Fungi</taxon>
        <taxon>Dikarya</taxon>
        <taxon>Ascomycota</taxon>
        <taxon>Pezizomycotina</taxon>
        <taxon>Leotiomycetes</taxon>
        <taxon>Erysiphales</taxon>
        <taxon>Erysiphaceae</taxon>
        <taxon>Golovinomyces</taxon>
    </lineage>
</organism>
<protein>
    <submittedName>
        <fullName evidence="2">Uncharacterized protein</fullName>
    </submittedName>
</protein>
<dbReference type="EMBL" id="MCBS01003228">
    <property type="protein sequence ID" value="RKF96017.1"/>
    <property type="molecule type" value="Genomic_DNA"/>
</dbReference>
<dbReference type="AlphaFoldDB" id="A0A420JCN2"/>
<gene>
    <name evidence="2" type="ORF">GcM1_032002</name>
</gene>
<evidence type="ECO:0000313" key="2">
    <source>
        <dbReference type="EMBL" id="RKF96017.1"/>
    </source>
</evidence>
<name>A0A420JCN2_9PEZI</name>
<accession>A0A420JCN2</accession>